<feature type="transmembrane region" description="Helical" evidence="1">
    <location>
        <begin position="7"/>
        <end position="29"/>
    </location>
</feature>
<dbReference type="SUPFAM" id="SSF53850">
    <property type="entry name" value="Periplasmic binding protein-like II"/>
    <property type="match status" value="1"/>
</dbReference>
<reference evidence="2 3" key="1">
    <citation type="submission" date="2022-03" db="EMBL/GenBank/DDBJ databases">
        <title>Novel taxa within the pig intestine.</title>
        <authorList>
            <person name="Wylensek D."/>
            <person name="Bishof K."/>
            <person name="Afrizal A."/>
            <person name="Clavel T."/>
        </authorList>
    </citation>
    <scope>NUCLEOTIDE SEQUENCE [LARGE SCALE GENOMIC DNA]</scope>
    <source>
        <strain evidence="2 3">CLA-KB-P133</strain>
    </source>
</reference>
<organism evidence="2 3">
    <name type="scientific">Grylomicrobium aquisgranensis</name>
    <dbReference type="NCBI Taxonomy" id="2926318"/>
    <lineage>
        <taxon>Bacteria</taxon>
        <taxon>Bacillati</taxon>
        <taxon>Bacillota</taxon>
        <taxon>Erysipelotrichia</taxon>
        <taxon>Erysipelotrichales</taxon>
        <taxon>Erysipelotrichaceae</taxon>
        <taxon>Grylomicrobium</taxon>
    </lineage>
</organism>
<gene>
    <name evidence="2" type="ORF">MOZ60_03875</name>
</gene>
<dbReference type="InterPro" id="IPR050490">
    <property type="entry name" value="Bact_solute-bd_prot1"/>
</dbReference>
<sequence length="460" mass="51923">MKRNQPWLYITIIVLLAGVVTLTGCGTVITKADPVTLTLWHVYGEQTDSPLNDLVDEFNETVGAEKGIKIEVTMVSNTNSVHEAVLRAAKGEPGSGNLPDLFVSYPKTVLAMDNPETLIDFKDYFHDDELSAYIPSFLEEGEIDHRLVVFPTAKSTEIMFINKTLFDRFAEDTGAMIDQLNTWEGLFALSKNYYQWTDAQTPDIPHDGKAFFVHDYHFNYFQTGVKSLGKDFFVNDSVYFGDAFSKVWEPYADAAVQGGVWLQDGYATEPLRTADAIVSVASSASVLYYENIVTYADNRSEPIEIIARPVPYFTDGQKLVIQRGAGICAVKSTPEKEKKAVAFVKWLTNPQINNRFVTSLGYMPVTTEAFDLLPDYIGNLKDDKYRSLYEAYLQTQKEYTFYTAPQMTNYLELEQSFEKNVRSKLRMANTSWKNGERDVKALKSQAMMNLEVSLPQQESG</sequence>
<dbReference type="PANTHER" id="PTHR43649:SF12">
    <property type="entry name" value="DIACETYLCHITOBIOSE BINDING PROTEIN DASA"/>
    <property type="match status" value="1"/>
</dbReference>
<keyword evidence="1" id="KW-1133">Transmembrane helix</keyword>
<dbReference type="PANTHER" id="PTHR43649">
    <property type="entry name" value="ARABINOSE-BINDING PROTEIN-RELATED"/>
    <property type="match status" value="1"/>
</dbReference>
<name>A0AB35U2U3_9FIRM</name>
<dbReference type="AlphaFoldDB" id="A0AB35U2U3"/>
<dbReference type="Gene3D" id="3.40.190.10">
    <property type="entry name" value="Periplasmic binding protein-like II"/>
    <property type="match status" value="1"/>
</dbReference>
<evidence type="ECO:0000313" key="2">
    <source>
        <dbReference type="EMBL" id="MDX8419229.1"/>
    </source>
</evidence>
<accession>A0AB35U2U3</accession>
<keyword evidence="1" id="KW-0812">Transmembrane</keyword>
<dbReference type="Proteomes" id="UP001286174">
    <property type="component" value="Unassembled WGS sequence"/>
</dbReference>
<dbReference type="Pfam" id="PF13416">
    <property type="entry name" value="SBP_bac_8"/>
    <property type="match status" value="1"/>
</dbReference>
<dbReference type="InterPro" id="IPR006059">
    <property type="entry name" value="SBP"/>
</dbReference>
<keyword evidence="3" id="KW-1185">Reference proteome</keyword>
<dbReference type="EMBL" id="JALBUR010000006">
    <property type="protein sequence ID" value="MDX8419229.1"/>
    <property type="molecule type" value="Genomic_DNA"/>
</dbReference>
<evidence type="ECO:0000256" key="1">
    <source>
        <dbReference type="SAM" id="Phobius"/>
    </source>
</evidence>
<dbReference type="PROSITE" id="PS51257">
    <property type="entry name" value="PROKAR_LIPOPROTEIN"/>
    <property type="match status" value="1"/>
</dbReference>
<evidence type="ECO:0000313" key="3">
    <source>
        <dbReference type="Proteomes" id="UP001286174"/>
    </source>
</evidence>
<comment type="caution">
    <text evidence="2">The sequence shown here is derived from an EMBL/GenBank/DDBJ whole genome shotgun (WGS) entry which is preliminary data.</text>
</comment>
<dbReference type="RefSeq" id="WP_370595717.1">
    <property type="nucleotide sequence ID" value="NZ_JALBUR010000006.1"/>
</dbReference>
<keyword evidence="1" id="KW-0472">Membrane</keyword>
<protein>
    <submittedName>
        <fullName evidence="2">Extracellular solute-binding protein</fullName>
    </submittedName>
</protein>
<proteinExistence type="predicted"/>